<sequence>MTTRVSGLGDVGDRWAVWLASGLWAIWAWATASGSWTAFTPTDFPVNGLPHPVAAAAALAVVLFFGGRRALALLLPLVPLVPLLDLNGGLLAASLGRSDLVLLVLNLILGTSIGVAALWLSRQRVWPDPYPVLIATMAVGLSALGPGLWGILWLLSQAEPSMRADPSALPLALQQSVLAALVTTAGLVLMASGHRWLLRLSDLFGLILLGLTAFLLTLPGTAPGLTPVLLALLPVLFLPLPVATLGLMLVAGAIALWPSILTVLPAPEPLAGQMMPLVATMAIWGLVSRLASLRMRDYLARSGADVRHLLRMTDSGRLTVDPDKGLVHADPDAAQLLGLPREFPLQTLLARLPDTPDLSEFLEGLALPPAPTERIRLQGAGAATLAGFWRTPGGRVEGVVSALPATTSP</sequence>
<feature type="transmembrane region" description="Helical" evidence="1">
    <location>
        <begin position="228"/>
        <end position="258"/>
    </location>
</feature>
<feature type="transmembrane region" description="Helical" evidence="1">
    <location>
        <begin position="44"/>
        <end position="65"/>
    </location>
</feature>
<keyword evidence="1" id="KW-0812">Transmembrane</keyword>
<dbReference type="EMBL" id="JBFBVU010000021">
    <property type="protein sequence ID" value="MEV8468022.1"/>
    <property type="molecule type" value="Genomic_DNA"/>
</dbReference>
<gene>
    <name evidence="2" type="ORF">AB0T83_14695</name>
</gene>
<organism evidence="2 3">
    <name type="scientific">Meridianimarinicoccus marinus</name>
    <dbReference type="NCBI Taxonomy" id="3231483"/>
    <lineage>
        <taxon>Bacteria</taxon>
        <taxon>Pseudomonadati</taxon>
        <taxon>Pseudomonadota</taxon>
        <taxon>Alphaproteobacteria</taxon>
        <taxon>Rhodobacterales</taxon>
        <taxon>Paracoccaceae</taxon>
        <taxon>Meridianimarinicoccus</taxon>
    </lineage>
</organism>
<proteinExistence type="predicted"/>
<feature type="transmembrane region" description="Helical" evidence="1">
    <location>
        <begin position="132"/>
        <end position="155"/>
    </location>
</feature>
<feature type="transmembrane region" description="Helical" evidence="1">
    <location>
        <begin position="100"/>
        <end position="120"/>
    </location>
</feature>
<keyword evidence="1" id="KW-1133">Transmembrane helix</keyword>
<dbReference type="RefSeq" id="WP_366193977.1">
    <property type="nucleotide sequence ID" value="NZ_JBFBVU010000021.1"/>
</dbReference>
<name>A0ABV3L962_9RHOB</name>
<evidence type="ECO:0008006" key="4">
    <source>
        <dbReference type="Google" id="ProtNLM"/>
    </source>
</evidence>
<evidence type="ECO:0000256" key="1">
    <source>
        <dbReference type="SAM" id="Phobius"/>
    </source>
</evidence>
<feature type="transmembrane region" description="Helical" evidence="1">
    <location>
        <begin position="270"/>
        <end position="291"/>
    </location>
</feature>
<keyword evidence="1" id="KW-0472">Membrane</keyword>
<reference evidence="2 3" key="1">
    <citation type="submission" date="2024-07" db="EMBL/GenBank/DDBJ databases">
        <authorList>
            <person name="Kang M."/>
        </authorList>
    </citation>
    <scope>NUCLEOTIDE SEQUENCE [LARGE SCALE GENOMIC DNA]</scope>
    <source>
        <strain evidence="2 3">DFM31</strain>
    </source>
</reference>
<comment type="caution">
    <text evidence="2">The sequence shown here is derived from an EMBL/GenBank/DDBJ whole genome shotgun (WGS) entry which is preliminary data.</text>
</comment>
<feature type="transmembrane region" description="Helical" evidence="1">
    <location>
        <begin position="196"/>
        <end position="216"/>
    </location>
</feature>
<feature type="transmembrane region" description="Helical" evidence="1">
    <location>
        <begin position="15"/>
        <end position="32"/>
    </location>
</feature>
<evidence type="ECO:0000313" key="3">
    <source>
        <dbReference type="Proteomes" id="UP001553161"/>
    </source>
</evidence>
<keyword evidence="3" id="KW-1185">Reference proteome</keyword>
<feature type="transmembrane region" description="Helical" evidence="1">
    <location>
        <begin position="71"/>
        <end position="93"/>
    </location>
</feature>
<feature type="transmembrane region" description="Helical" evidence="1">
    <location>
        <begin position="167"/>
        <end position="190"/>
    </location>
</feature>
<protein>
    <recommendedName>
        <fullName evidence="4">PAS domain-containing protein</fullName>
    </recommendedName>
</protein>
<accession>A0ABV3L962</accession>
<dbReference type="Proteomes" id="UP001553161">
    <property type="component" value="Unassembled WGS sequence"/>
</dbReference>
<evidence type="ECO:0000313" key="2">
    <source>
        <dbReference type="EMBL" id="MEV8468022.1"/>
    </source>
</evidence>